<gene>
    <name evidence="2" type="ORF">OEA41_000972</name>
</gene>
<evidence type="ECO:0000313" key="2">
    <source>
        <dbReference type="EMBL" id="KAK3178835.1"/>
    </source>
</evidence>
<evidence type="ECO:0000256" key="1">
    <source>
        <dbReference type="SAM" id="MobiDB-lite"/>
    </source>
</evidence>
<name>A0AAD9ZH15_9LECA</name>
<organism evidence="2 3">
    <name type="scientific">Lepraria neglecta</name>
    <dbReference type="NCBI Taxonomy" id="209136"/>
    <lineage>
        <taxon>Eukaryota</taxon>
        <taxon>Fungi</taxon>
        <taxon>Dikarya</taxon>
        <taxon>Ascomycota</taxon>
        <taxon>Pezizomycotina</taxon>
        <taxon>Lecanoromycetes</taxon>
        <taxon>OSLEUM clade</taxon>
        <taxon>Lecanoromycetidae</taxon>
        <taxon>Lecanorales</taxon>
        <taxon>Lecanorineae</taxon>
        <taxon>Stereocaulaceae</taxon>
        <taxon>Lepraria</taxon>
    </lineage>
</organism>
<comment type="caution">
    <text evidence="2">The sequence shown here is derived from an EMBL/GenBank/DDBJ whole genome shotgun (WGS) entry which is preliminary data.</text>
</comment>
<dbReference type="AlphaFoldDB" id="A0AAD9ZH15"/>
<sequence length="108" mass="11772">MQIASILSDLTSLRVCEHAAALALVSVHKIEATSSAAGDESVKSLGASRNVDDDPDMQRATDLVELHYGVKMNHMEGEDAGLRQARRDVDRVLEKLESKQDKGSRIRG</sequence>
<accession>A0AAD9ZH15</accession>
<feature type="region of interest" description="Disordered" evidence="1">
    <location>
        <begin position="34"/>
        <end position="58"/>
    </location>
</feature>
<protein>
    <submittedName>
        <fullName evidence="2">Uncharacterized protein</fullName>
    </submittedName>
</protein>
<evidence type="ECO:0000313" key="3">
    <source>
        <dbReference type="Proteomes" id="UP001276659"/>
    </source>
</evidence>
<reference evidence="2" key="1">
    <citation type="submission" date="2022-11" db="EMBL/GenBank/DDBJ databases">
        <title>Chromosomal genome sequence assembly and mating type (MAT) locus characterization of the leprose asexual lichenized fungus Lepraria neglecta (Nyl.) Erichsen.</title>
        <authorList>
            <person name="Allen J.L."/>
            <person name="Pfeffer B."/>
        </authorList>
    </citation>
    <scope>NUCLEOTIDE SEQUENCE</scope>
    <source>
        <strain evidence="2">Allen 5258</strain>
    </source>
</reference>
<keyword evidence="3" id="KW-1185">Reference proteome</keyword>
<proteinExistence type="predicted"/>
<dbReference type="EMBL" id="JASNWA010000003">
    <property type="protein sequence ID" value="KAK3178835.1"/>
    <property type="molecule type" value="Genomic_DNA"/>
</dbReference>
<dbReference type="Proteomes" id="UP001276659">
    <property type="component" value="Unassembled WGS sequence"/>
</dbReference>